<reference evidence="2" key="1">
    <citation type="journal article" date="2016" name="Genome Announc.">
        <title>Draft genomes of two strains of Paenibacillus glucanolyticus with capability to degrade lignocellulose.</title>
        <authorList>
            <person name="Mathews S.L."/>
            <person name="Pawlak J."/>
            <person name="Grunden A.M."/>
        </authorList>
    </citation>
    <scope>NUCLEOTIDE SEQUENCE [LARGE SCALE GENOMIC DNA]</scope>
    <source>
        <strain evidence="2">SLM1</strain>
    </source>
</reference>
<name>A0A163LUL4_9BACL</name>
<proteinExistence type="predicted"/>
<keyword evidence="1" id="KW-0472">Membrane</keyword>
<evidence type="ECO:0000256" key="1">
    <source>
        <dbReference type="SAM" id="Phobius"/>
    </source>
</evidence>
<keyword evidence="1" id="KW-1133">Transmembrane helix</keyword>
<protein>
    <submittedName>
        <fullName evidence="2">Uncharacterized protein</fullName>
    </submittedName>
</protein>
<dbReference type="RefSeq" id="WP_063479370.1">
    <property type="nucleotide sequence ID" value="NZ_CP147845.1"/>
</dbReference>
<dbReference type="STRING" id="59843.A3958_21630"/>
<keyword evidence="1" id="KW-0812">Transmembrane</keyword>
<comment type="caution">
    <text evidence="2">The sequence shown here is derived from an EMBL/GenBank/DDBJ whole genome shotgun (WGS) entry which is preliminary data.</text>
</comment>
<accession>A0A163LUL4</accession>
<feature type="transmembrane region" description="Helical" evidence="1">
    <location>
        <begin position="32"/>
        <end position="50"/>
    </location>
</feature>
<dbReference type="AlphaFoldDB" id="A0A163LUL4"/>
<evidence type="ECO:0000313" key="2">
    <source>
        <dbReference type="EMBL" id="KZS48482.1"/>
    </source>
</evidence>
<evidence type="ECO:0000313" key="3">
    <source>
        <dbReference type="Proteomes" id="UP000076796"/>
    </source>
</evidence>
<organism evidence="2 3">
    <name type="scientific">Paenibacillus glucanolyticus</name>
    <dbReference type="NCBI Taxonomy" id="59843"/>
    <lineage>
        <taxon>Bacteria</taxon>
        <taxon>Bacillati</taxon>
        <taxon>Bacillota</taxon>
        <taxon>Bacilli</taxon>
        <taxon>Bacillales</taxon>
        <taxon>Paenibacillaceae</taxon>
        <taxon>Paenibacillus</taxon>
    </lineage>
</organism>
<gene>
    <name evidence="2" type="ORF">AWU65_22365</name>
</gene>
<sequence length="73" mass="8682">MNWHFVLITFLLIVVVTETRHLIRLRSLRDMIVFYAVWGLTLLSIIGDMLELTELRPLDWISIMMQPLNRLIS</sequence>
<keyword evidence="3" id="KW-1185">Reference proteome</keyword>
<feature type="transmembrane region" description="Helical" evidence="1">
    <location>
        <begin position="6"/>
        <end position="23"/>
    </location>
</feature>
<dbReference type="OrthoDB" id="2659827at2"/>
<dbReference type="Proteomes" id="UP000076796">
    <property type="component" value="Unassembled WGS sequence"/>
</dbReference>
<dbReference type="GeneID" id="97555975"/>
<dbReference type="EMBL" id="LWMH01000001">
    <property type="protein sequence ID" value="KZS48482.1"/>
    <property type="molecule type" value="Genomic_DNA"/>
</dbReference>